<feature type="signal peptide" evidence="2">
    <location>
        <begin position="1"/>
        <end position="24"/>
    </location>
</feature>
<dbReference type="InterPro" id="IPR025997">
    <property type="entry name" value="SBP_2_dom"/>
</dbReference>
<dbReference type="InterPro" id="IPR028082">
    <property type="entry name" value="Peripla_BP_I"/>
</dbReference>
<keyword evidence="2" id="KW-0732">Signal</keyword>
<sequence length="338" mass="34528">MTRSSAKALCSLALISALALTGCAANGGSASSPTTDGELTVAVVPKIQGVPFSDAIKRGADDAAAEFGFISNFVGPTAADPSAQAEVVRSLMQQGADAIIVAPNDPDSMGPVLKEAQDRGIAVGTVDTDAPDSVRSVFVNQAASEAIGQALADQVLAPMGGAGEFAIVSCGQTASNLNSWIDELKQYTAEKYPDATIVDTVYADEDEAKAVSMAKDLINAHPNLTGLVGMCTPTAPGVARAVEETGNVGKIFTTGVGTPNSMAPYLEEGSSSASVLWDVENLGYLAGWAGYTLASGGELQAENEVGRLGAVTYDASTGELLLGDPLILTTENVGDYDW</sequence>
<proteinExistence type="predicted"/>
<evidence type="ECO:0000256" key="1">
    <source>
        <dbReference type="ARBA" id="ARBA00004196"/>
    </source>
</evidence>
<dbReference type="Gene3D" id="3.40.50.2300">
    <property type="match status" value="2"/>
</dbReference>
<comment type="subcellular location">
    <subcellularLocation>
        <location evidence="1">Cell envelope</location>
    </subcellularLocation>
</comment>
<feature type="chain" id="PRO_5031445062" evidence="2">
    <location>
        <begin position="25"/>
        <end position="338"/>
    </location>
</feature>
<organism evidence="4 5">
    <name type="scientific">Pseudoclavibacter helvolus</name>
    <dbReference type="NCBI Taxonomy" id="255205"/>
    <lineage>
        <taxon>Bacteria</taxon>
        <taxon>Bacillati</taxon>
        <taxon>Actinomycetota</taxon>
        <taxon>Actinomycetes</taxon>
        <taxon>Micrococcales</taxon>
        <taxon>Microbacteriaceae</taxon>
        <taxon>Pseudoclavibacter</taxon>
    </lineage>
</organism>
<dbReference type="RefSeq" id="WP_183624717.1">
    <property type="nucleotide sequence ID" value="NZ_JACHWJ010000003.1"/>
</dbReference>
<accession>A0A7W4UNU1</accession>
<name>A0A7W4UNU1_9MICO</name>
<dbReference type="CDD" id="cd06302">
    <property type="entry name" value="PBP1_LsrB_Quorum_Sensing-like"/>
    <property type="match status" value="1"/>
</dbReference>
<protein>
    <submittedName>
        <fullName evidence="4">Rhamnose transport system substrate-binding protein</fullName>
    </submittedName>
</protein>
<reference evidence="4 5" key="1">
    <citation type="submission" date="2020-08" db="EMBL/GenBank/DDBJ databases">
        <title>Sequencing the genomes of 1000 actinobacteria strains.</title>
        <authorList>
            <person name="Klenk H.-P."/>
        </authorList>
    </citation>
    <scope>NUCLEOTIDE SEQUENCE [LARGE SCALE GENOMIC DNA]</scope>
    <source>
        <strain evidence="4 5">DSM 20419</strain>
    </source>
</reference>
<dbReference type="Proteomes" id="UP000545286">
    <property type="component" value="Unassembled WGS sequence"/>
</dbReference>
<evidence type="ECO:0000259" key="3">
    <source>
        <dbReference type="Pfam" id="PF13407"/>
    </source>
</evidence>
<dbReference type="InterPro" id="IPR050555">
    <property type="entry name" value="Bact_Solute-Bind_Prot2"/>
</dbReference>
<dbReference type="PROSITE" id="PS51257">
    <property type="entry name" value="PROKAR_LIPOPROTEIN"/>
    <property type="match status" value="1"/>
</dbReference>
<gene>
    <name evidence="4" type="ORF">FHX72_002009</name>
</gene>
<dbReference type="SUPFAM" id="SSF53822">
    <property type="entry name" value="Periplasmic binding protein-like I"/>
    <property type="match status" value="1"/>
</dbReference>
<feature type="domain" description="Periplasmic binding protein" evidence="3">
    <location>
        <begin position="41"/>
        <end position="297"/>
    </location>
</feature>
<dbReference type="PANTHER" id="PTHR30036">
    <property type="entry name" value="D-XYLOSE-BINDING PERIPLASMIC PROTEIN"/>
    <property type="match status" value="1"/>
</dbReference>
<dbReference type="Pfam" id="PF13407">
    <property type="entry name" value="Peripla_BP_4"/>
    <property type="match status" value="1"/>
</dbReference>
<evidence type="ECO:0000313" key="4">
    <source>
        <dbReference type="EMBL" id="MBB2957864.1"/>
    </source>
</evidence>
<keyword evidence="5" id="KW-1185">Reference proteome</keyword>
<dbReference type="GO" id="GO:0030246">
    <property type="term" value="F:carbohydrate binding"/>
    <property type="evidence" value="ECO:0007669"/>
    <property type="project" value="TreeGrafter"/>
</dbReference>
<dbReference type="EMBL" id="JACHWJ010000003">
    <property type="protein sequence ID" value="MBB2957864.1"/>
    <property type="molecule type" value="Genomic_DNA"/>
</dbReference>
<dbReference type="AlphaFoldDB" id="A0A7W4UNU1"/>
<comment type="caution">
    <text evidence="4">The sequence shown here is derived from an EMBL/GenBank/DDBJ whole genome shotgun (WGS) entry which is preliminary data.</text>
</comment>
<evidence type="ECO:0000313" key="5">
    <source>
        <dbReference type="Proteomes" id="UP000545286"/>
    </source>
</evidence>
<dbReference type="GO" id="GO:0030288">
    <property type="term" value="C:outer membrane-bounded periplasmic space"/>
    <property type="evidence" value="ECO:0007669"/>
    <property type="project" value="TreeGrafter"/>
</dbReference>
<evidence type="ECO:0000256" key="2">
    <source>
        <dbReference type="SAM" id="SignalP"/>
    </source>
</evidence>
<dbReference type="PANTHER" id="PTHR30036:SF8">
    <property type="entry name" value="ABC-TYPE SUGAR TRANSPORT SYSTEM PERIPLASMIC COMPONENT-LIKE PROTEIN"/>
    <property type="match status" value="1"/>
</dbReference>